<organism evidence="1">
    <name type="scientific">Taenia asiatica</name>
    <name type="common">Asian tapeworm</name>
    <dbReference type="NCBI Taxonomy" id="60517"/>
    <lineage>
        <taxon>Eukaryota</taxon>
        <taxon>Metazoa</taxon>
        <taxon>Spiralia</taxon>
        <taxon>Lophotrochozoa</taxon>
        <taxon>Platyhelminthes</taxon>
        <taxon>Cestoda</taxon>
        <taxon>Eucestoda</taxon>
        <taxon>Cyclophyllidea</taxon>
        <taxon>Taeniidae</taxon>
        <taxon>Taenia</taxon>
    </lineage>
</organism>
<proteinExistence type="predicted"/>
<accession>A0A0R3VZR1</accession>
<sequence>LSPQQLDCSGRCERIEVPYYSGCRSATTTPLCRYTFPGLKRLKTDEKCVNVQTRRKNALKTYRRGIWVWN</sequence>
<reference evidence="1" key="1">
    <citation type="submission" date="2017-02" db="UniProtKB">
        <authorList>
            <consortium name="WormBaseParasite"/>
        </authorList>
    </citation>
    <scope>IDENTIFICATION</scope>
</reference>
<protein>
    <submittedName>
        <fullName evidence="1">Salivary secreted protein</fullName>
    </submittedName>
</protein>
<dbReference type="AlphaFoldDB" id="A0A0R3VZR1"/>
<name>A0A0R3VZR1_TAEAS</name>
<dbReference type="WBParaSite" id="TASK_0000290501-mRNA-1">
    <property type="protein sequence ID" value="TASK_0000290501-mRNA-1"/>
    <property type="gene ID" value="TASK_0000290501"/>
</dbReference>
<evidence type="ECO:0000313" key="1">
    <source>
        <dbReference type="WBParaSite" id="TASK_0000290501-mRNA-1"/>
    </source>
</evidence>